<gene>
    <name evidence="2" type="ORF">AAFF_G00099820</name>
</gene>
<feature type="compositionally biased region" description="Polar residues" evidence="1">
    <location>
        <begin position="1"/>
        <end position="15"/>
    </location>
</feature>
<keyword evidence="3" id="KW-1185">Reference proteome</keyword>
<feature type="compositionally biased region" description="Basic residues" evidence="1">
    <location>
        <begin position="184"/>
        <end position="194"/>
    </location>
</feature>
<evidence type="ECO:0000256" key="1">
    <source>
        <dbReference type="SAM" id="MobiDB-lite"/>
    </source>
</evidence>
<sequence>MGSSNTRPKLTQVVPSHSPVERGCSRGERRIGHTASHWTIEPFQSPPGEPHGILGRRRTTQLPPLKQEVPLTFTPLTAGSPATGPARIWHSARGPGERGVERWGCPPSFALSQGGRCGTSSLPQRGRDSCWGAPGAGVAVPVELITAPLEWKEGAGRTHHCPTLGSRFRGGVLEAQVVLGRQAHSQRRAHRRRVRDLQEQREKRRQGRTVFTGSDPQNSAAFNVSSDGGDDGSGAHRVHLVKRPARRDIFWDVSSEEGLDPRDPSRASPGSPERDSGRTPLTESRNAVGFEEPARGEAEARDDARFAARRGESSSAAKEREERRDGRRRHARPGARVTEKRLPWILGGEGVERGGRRASGNGEEAPEWDGRSGWAISTRREERLDPGKNGSSTSEEEWEFGPQTGGGRRRKGRLTRTKLDLIPSFQNQLDLDSDT</sequence>
<comment type="caution">
    <text evidence="2">The sequence shown here is derived from an EMBL/GenBank/DDBJ whole genome shotgun (WGS) entry which is preliminary data.</text>
</comment>
<reference evidence="2" key="1">
    <citation type="journal article" date="2023" name="Science">
        <title>Genome structures resolve the early diversification of teleost fishes.</title>
        <authorList>
            <person name="Parey E."/>
            <person name="Louis A."/>
            <person name="Montfort J."/>
            <person name="Bouchez O."/>
            <person name="Roques C."/>
            <person name="Iampietro C."/>
            <person name="Lluch J."/>
            <person name="Castinel A."/>
            <person name="Donnadieu C."/>
            <person name="Desvignes T."/>
            <person name="Floi Bucao C."/>
            <person name="Jouanno E."/>
            <person name="Wen M."/>
            <person name="Mejri S."/>
            <person name="Dirks R."/>
            <person name="Jansen H."/>
            <person name="Henkel C."/>
            <person name="Chen W.J."/>
            <person name="Zahm M."/>
            <person name="Cabau C."/>
            <person name="Klopp C."/>
            <person name="Thompson A.W."/>
            <person name="Robinson-Rechavi M."/>
            <person name="Braasch I."/>
            <person name="Lecointre G."/>
            <person name="Bobe J."/>
            <person name="Postlethwait J.H."/>
            <person name="Berthelot C."/>
            <person name="Roest Crollius H."/>
            <person name="Guiguen Y."/>
        </authorList>
    </citation>
    <scope>NUCLEOTIDE SEQUENCE</scope>
    <source>
        <strain evidence="2">NC1722</strain>
    </source>
</reference>
<feature type="region of interest" description="Disordered" evidence="1">
    <location>
        <begin position="1"/>
        <end position="56"/>
    </location>
</feature>
<feature type="region of interest" description="Disordered" evidence="1">
    <location>
        <begin position="252"/>
        <end position="435"/>
    </location>
</feature>
<feature type="compositionally biased region" description="Basic residues" evidence="1">
    <location>
        <begin position="407"/>
        <end position="416"/>
    </location>
</feature>
<evidence type="ECO:0000313" key="3">
    <source>
        <dbReference type="Proteomes" id="UP001221898"/>
    </source>
</evidence>
<evidence type="ECO:0000313" key="2">
    <source>
        <dbReference type="EMBL" id="KAJ8390850.1"/>
    </source>
</evidence>
<proteinExistence type="predicted"/>
<feature type="compositionally biased region" description="Polar residues" evidence="1">
    <location>
        <begin position="209"/>
        <end position="224"/>
    </location>
</feature>
<feature type="compositionally biased region" description="Basic and acidic residues" evidence="1">
    <location>
        <begin position="292"/>
        <end position="325"/>
    </location>
</feature>
<dbReference type="AlphaFoldDB" id="A0AAD7RV63"/>
<dbReference type="EMBL" id="JAINUG010000165">
    <property type="protein sequence ID" value="KAJ8390850.1"/>
    <property type="molecule type" value="Genomic_DNA"/>
</dbReference>
<dbReference type="Proteomes" id="UP001221898">
    <property type="component" value="Unassembled WGS sequence"/>
</dbReference>
<accession>A0AAD7RV63</accession>
<organism evidence="2 3">
    <name type="scientific">Aldrovandia affinis</name>
    <dbReference type="NCBI Taxonomy" id="143900"/>
    <lineage>
        <taxon>Eukaryota</taxon>
        <taxon>Metazoa</taxon>
        <taxon>Chordata</taxon>
        <taxon>Craniata</taxon>
        <taxon>Vertebrata</taxon>
        <taxon>Euteleostomi</taxon>
        <taxon>Actinopterygii</taxon>
        <taxon>Neopterygii</taxon>
        <taxon>Teleostei</taxon>
        <taxon>Notacanthiformes</taxon>
        <taxon>Halosauridae</taxon>
        <taxon>Aldrovandia</taxon>
    </lineage>
</organism>
<protein>
    <submittedName>
        <fullName evidence="2">Uncharacterized protein</fullName>
    </submittedName>
</protein>
<name>A0AAD7RV63_9TELE</name>
<feature type="compositionally biased region" description="Polar residues" evidence="1">
    <location>
        <begin position="424"/>
        <end position="435"/>
    </location>
</feature>
<feature type="region of interest" description="Disordered" evidence="1">
    <location>
        <begin position="181"/>
        <end position="240"/>
    </location>
</feature>
<feature type="compositionally biased region" description="Basic and acidic residues" evidence="1">
    <location>
        <begin position="19"/>
        <end position="31"/>
    </location>
</feature>